<dbReference type="GO" id="GO:0016324">
    <property type="term" value="C:apical plasma membrane"/>
    <property type="evidence" value="ECO:0007669"/>
    <property type="project" value="TreeGrafter"/>
</dbReference>
<dbReference type="EMBL" id="LIAE01010710">
    <property type="protein sequence ID" value="PAV56300.1"/>
    <property type="molecule type" value="Genomic_DNA"/>
</dbReference>
<gene>
    <name evidence="6" type="ORF">WR25_15721</name>
</gene>
<keyword evidence="2" id="KW-0472">Membrane</keyword>
<feature type="domain" description="PDZ" evidence="5">
    <location>
        <begin position="150"/>
        <end position="232"/>
    </location>
</feature>
<proteinExistence type="predicted"/>
<dbReference type="GO" id="GO:0072659">
    <property type="term" value="P:protein localization to plasma membrane"/>
    <property type="evidence" value="ECO:0007669"/>
    <property type="project" value="TreeGrafter"/>
</dbReference>
<feature type="region of interest" description="Disordered" evidence="4">
    <location>
        <begin position="311"/>
        <end position="362"/>
    </location>
</feature>
<dbReference type="Pfam" id="PF00595">
    <property type="entry name" value="PDZ"/>
    <property type="match status" value="1"/>
</dbReference>
<evidence type="ECO:0000256" key="3">
    <source>
        <dbReference type="ARBA" id="ARBA00022737"/>
    </source>
</evidence>
<feature type="compositionally biased region" description="Basic and acidic residues" evidence="4">
    <location>
        <begin position="350"/>
        <end position="362"/>
    </location>
</feature>
<dbReference type="AlphaFoldDB" id="A0A2A2J3B1"/>
<keyword evidence="7" id="KW-1185">Reference proteome</keyword>
<dbReference type="InterPro" id="IPR036034">
    <property type="entry name" value="PDZ_sf"/>
</dbReference>
<dbReference type="PROSITE" id="PS50106">
    <property type="entry name" value="PDZ"/>
    <property type="match status" value="2"/>
</dbReference>
<dbReference type="Proteomes" id="UP000218231">
    <property type="component" value="Unassembled WGS sequence"/>
</dbReference>
<organism evidence="6 7">
    <name type="scientific">Diploscapter pachys</name>
    <dbReference type="NCBI Taxonomy" id="2018661"/>
    <lineage>
        <taxon>Eukaryota</taxon>
        <taxon>Metazoa</taxon>
        <taxon>Ecdysozoa</taxon>
        <taxon>Nematoda</taxon>
        <taxon>Chromadorea</taxon>
        <taxon>Rhabditida</taxon>
        <taxon>Rhabditina</taxon>
        <taxon>Rhabditomorpha</taxon>
        <taxon>Rhabditoidea</taxon>
        <taxon>Rhabditidae</taxon>
        <taxon>Diploscapter</taxon>
    </lineage>
</organism>
<evidence type="ECO:0000313" key="6">
    <source>
        <dbReference type="EMBL" id="PAV56300.1"/>
    </source>
</evidence>
<dbReference type="STRING" id="2018661.A0A2A2J3B1"/>
<sequence>MVVHVPDDAPSPRLCVIEKRPGEKEYGYNLHAEKARGQFVGLVDNGSPADRGGLKQGDRIFAVNGQSIVGENHKKVVERIKQNPNRCEMLVISEEGAKWYAEHGISITHDLPNITHHNPDDHTSNPQFVAPPPPPIEPMHGAHDKPMPRICRLIKSSPSDEFGFNLHAERGRGHFIGTVDTGGIGDRAGLRMGQRIVGVNDTLVYPTTPHKEVVALIKRSSLQTTLLVASEDVDKWYKDHNAEYSFAYAEEYGRERTGTYNQGLTPHSIHISDDDEVIISPQHSSIGRHTTEPPEIEYHEHGHLHYSYNNVGGMSNGSTSRESREGYGDTGRDARESYGRSHEVYGGNSTDRRSGRDDMGSLERGHHRFAPPISDTPLHGPPHPIDTSTPIAKTAMTFPRHYQQQANLGLPMHISAAPIDHHHNQPHAVHVRTAKPPSYFANYLPSQISPESAPSLNLNQQASPLSNGSVNMSGYSRSSGSPTENDIYNLSAKDAREFLRSKNRKNRNRGIDMSLDEKYQVVTNM</sequence>
<dbReference type="InterPro" id="IPR051067">
    <property type="entry name" value="NHER"/>
</dbReference>
<comment type="subcellular location">
    <subcellularLocation>
        <location evidence="1">Cell membrane</location>
    </subcellularLocation>
</comment>
<dbReference type="PANTHER" id="PTHR14191:SF3">
    <property type="entry name" value="NA(+)_H(+) EXCHANGE REGULATORY COFACTOR-LIKE PROTEIN NRFL-1"/>
    <property type="match status" value="1"/>
</dbReference>
<evidence type="ECO:0000256" key="2">
    <source>
        <dbReference type="ARBA" id="ARBA00022475"/>
    </source>
</evidence>
<evidence type="ECO:0000313" key="7">
    <source>
        <dbReference type="Proteomes" id="UP000218231"/>
    </source>
</evidence>
<dbReference type="PANTHER" id="PTHR14191">
    <property type="entry name" value="PDZ DOMAIN CONTAINING PROTEIN"/>
    <property type="match status" value="1"/>
</dbReference>
<dbReference type="InterPro" id="IPR041489">
    <property type="entry name" value="PDZ_6"/>
</dbReference>
<name>A0A2A2J3B1_9BILA</name>
<feature type="compositionally biased region" description="Polar residues" evidence="4">
    <location>
        <begin position="311"/>
        <end position="320"/>
    </location>
</feature>
<dbReference type="OrthoDB" id="10007415at2759"/>
<keyword evidence="2" id="KW-1003">Cell membrane</keyword>
<comment type="caution">
    <text evidence="6">The sequence shown here is derived from an EMBL/GenBank/DDBJ whole genome shotgun (WGS) entry which is preliminary data.</text>
</comment>
<dbReference type="CDD" id="cd06768">
    <property type="entry name" value="PDZ_NHERF-like"/>
    <property type="match status" value="2"/>
</dbReference>
<reference evidence="6 7" key="1">
    <citation type="journal article" date="2017" name="Curr. Biol.">
        <title>Genome architecture and evolution of a unichromosomal asexual nematode.</title>
        <authorList>
            <person name="Fradin H."/>
            <person name="Zegar C."/>
            <person name="Gutwein M."/>
            <person name="Lucas J."/>
            <person name="Kovtun M."/>
            <person name="Corcoran D."/>
            <person name="Baugh L.R."/>
            <person name="Kiontke K."/>
            <person name="Gunsalus K."/>
            <person name="Fitch D.H."/>
            <person name="Piano F."/>
        </authorList>
    </citation>
    <scope>NUCLEOTIDE SEQUENCE [LARGE SCALE GENOMIC DNA]</scope>
    <source>
        <strain evidence="6">PF1309</strain>
    </source>
</reference>
<feature type="region of interest" description="Disordered" evidence="4">
    <location>
        <begin position="461"/>
        <end position="487"/>
    </location>
</feature>
<accession>A0A2A2J3B1</accession>
<evidence type="ECO:0000256" key="1">
    <source>
        <dbReference type="ARBA" id="ARBA00004236"/>
    </source>
</evidence>
<feature type="domain" description="PDZ" evidence="5">
    <location>
        <begin position="14"/>
        <end position="95"/>
    </location>
</feature>
<protein>
    <recommendedName>
        <fullName evidence="5">PDZ domain-containing protein</fullName>
    </recommendedName>
</protein>
<dbReference type="SUPFAM" id="SSF50156">
    <property type="entry name" value="PDZ domain-like"/>
    <property type="match status" value="2"/>
</dbReference>
<evidence type="ECO:0000256" key="4">
    <source>
        <dbReference type="SAM" id="MobiDB-lite"/>
    </source>
</evidence>
<dbReference type="SMART" id="SM00228">
    <property type="entry name" value="PDZ"/>
    <property type="match status" value="2"/>
</dbReference>
<evidence type="ECO:0000259" key="5">
    <source>
        <dbReference type="PROSITE" id="PS50106"/>
    </source>
</evidence>
<dbReference type="GO" id="GO:0043495">
    <property type="term" value="F:protein-membrane adaptor activity"/>
    <property type="evidence" value="ECO:0007669"/>
    <property type="project" value="TreeGrafter"/>
</dbReference>
<dbReference type="Pfam" id="PF17820">
    <property type="entry name" value="PDZ_6"/>
    <property type="match status" value="1"/>
</dbReference>
<dbReference type="Gene3D" id="2.30.42.10">
    <property type="match status" value="2"/>
</dbReference>
<dbReference type="InterPro" id="IPR001478">
    <property type="entry name" value="PDZ"/>
</dbReference>
<feature type="compositionally biased region" description="Basic and acidic residues" evidence="4">
    <location>
        <begin position="321"/>
        <end position="343"/>
    </location>
</feature>
<keyword evidence="3" id="KW-0677">Repeat</keyword>